<dbReference type="GO" id="GO:0000160">
    <property type="term" value="P:phosphorelay signal transduction system"/>
    <property type="evidence" value="ECO:0007669"/>
    <property type="project" value="UniProtKB-KW"/>
</dbReference>
<dbReference type="PANTHER" id="PTHR24421">
    <property type="entry name" value="NITRATE/NITRITE SENSOR PROTEIN NARX-RELATED"/>
    <property type="match status" value="1"/>
</dbReference>
<comment type="catalytic activity">
    <reaction evidence="1">
        <text>ATP + protein L-histidine = ADP + protein N-phospho-L-histidine.</text>
        <dbReference type="EC" id="2.7.13.3"/>
    </reaction>
</comment>
<dbReference type="Gene3D" id="3.30.450.20">
    <property type="entry name" value="PAS domain"/>
    <property type="match status" value="3"/>
</dbReference>
<dbReference type="SMART" id="SM00387">
    <property type="entry name" value="HATPase_c"/>
    <property type="match status" value="1"/>
</dbReference>
<organism evidence="10 11">
    <name type="scientific">Hymenobacter metallilatus</name>
    <dbReference type="NCBI Taxonomy" id="2493666"/>
    <lineage>
        <taxon>Bacteria</taxon>
        <taxon>Pseudomonadati</taxon>
        <taxon>Bacteroidota</taxon>
        <taxon>Cytophagia</taxon>
        <taxon>Cytophagales</taxon>
        <taxon>Hymenobacteraceae</taxon>
        <taxon>Hymenobacter</taxon>
    </lineage>
</organism>
<dbReference type="SMART" id="SM00091">
    <property type="entry name" value="PAS"/>
    <property type="match status" value="4"/>
</dbReference>
<evidence type="ECO:0000256" key="4">
    <source>
        <dbReference type="ARBA" id="ARBA00022777"/>
    </source>
</evidence>
<dbReference type="InterPro" id="IPR004358">
    <property type="entry name" value="Sig_transdc_His_kin-like_C"/>
</dbReference>
<dbReference type="InterPro" id="IPR036890">
    <property type="entry name" value="HATPase_C_sf"/>
</dbReference>
<dbReference type="SMART" id="SM00086">
    <property type="entry name" value="PAC"/>
    <property type="match status" value="2"/>
</dbReference>
<dbReference type="AlphaFoldDB" id="A0A3R9MP48"/>
<dbReference type="Pfam" id="PF08448">
    <property type="entry name" value="PAS_4"/>
    <property type="match status" value="1"/>
</dbReference>
<evidence type="ECO:0000259" key="8">
    <source>
        <dbReference type="PROSITE" id="PS50112"/>
    </source>
</evidence>
<evidence type="ECO:0000256" key="6">
    <source>
        <dbReference type="SAM" id="MobiDB-lite"/>
    </source>
</evidence>
<dbReference type="InterPro" id="IPR013655">
    <property type="entry name" value="PAS_fold_3"/>
</dbReference>
<evidence type="ECO:0000313" key="11">
    <source>
        <dbReference type="Proteomes" id="UP000280066"/>
    </source>
</evidence>
<evidence type="ECO:0000313" key="10">
    <source>
        <dbReference type="EMBL" id="RSK37255.1"/>
    </source>
</evidence>
<keyword evidence="4" id="KW-0418">Kinase</keyword>
<feature type="domain" description="Histidine kinase" evidence="7">
    <location>
        <begin position="701"/>
        <end position="787"/>
    </location>
</feature>
<accession>A0A3R9MP48</accession>
<dbReference type="InterPro" id="IPR000014">
    <property type="entry name" value="PAS"/>
</dbReference>
<keyword evidence="3" id="KW-0808">Transferase</keyword>
<feature type="region of interest" description="Disordered" evidence="6">
    <location>
        <begin position="1"/>
        <end position="30"/>
    </location>
</feature>
<dbReference type="Proteomes" id="UP000280066">
    <property type="component" value="Unassembled WGS sequence"/>
</dbReference>
<dbReference type="Gene3D" id="3.30.565.10">
    <property type="entry name" value="Histidine kinase-like ATPase, C-terminal domain"/>
    <property type="match status" value="1"/>
</dbReference>
<dbReference type="PRINTS" id="PR00344">
    <property type="entry name" value="BCTRLSENSOR"/>
</dbReference>
<dbReference type="InterPro" id="IPR000700">
    <property type="entry name" value="PAS-assoc_C"/>
</dbReference>
<dbReference type="Pfam" id="PF13426">
    <property type="entry name" value="PAS_9"/>
    <property type="match status" value="1"/>
</dbReference>
<dbReference type="Pfam" id="PF08447">
    <property type="entry name" value="PAS_3"/>
    <property type="match status" value="1"/>
</dbReference>
<dbReference type="OrthoDB" id="5401121at2"/>
<dbReference type="SUPFAM" id="SSF55874">
    <property type="entry name" value="ATPase domain of HSP90 chaperone/DNA topoisomerase II/histidine kinase"/>
    <property type="match status" value="1"/>
</dbReference>
<keyword evidence="5" id="KW-0902">Two-component regulatory system</keyword>
<dbReference type="Pfam" id="PF02518">
    <property type="entry name" value="HATPase_c"/>
    <property type="match status" value="1"/>
</dbReference>
<evidence type="ECO:0000259" key="9">
    <source>
        <dbReference type="PROSITE" id="PS50113"/>
    </source>
</evidence>
<proteinExistence type="predicted"/>
<dbReference type="InterPro" id="IPR003594">
    <property type="entry name" value="HATPase_dom"/>
</dbReference>
<comment type="caution">
    <text evidence="10">The sequence shown here is derived from an EMBL/GenBank/DDBJ whole genome shotgun (WGS) entry which is preliminary data.</text>
</comment>
<feature type="compositionally biased region" description="Basic residues" evidence="6">
    <location>
        <begin position="11"/>
        <end position="30"/>
    </location>
</feature>
<dbReference type="SUPFAM" id="SSF55785">
    <property type="entry name" value="PYP-like sensor domain (PAS domain)"/>
    <property type="match status" value="4"/>
</dbReference>
<dbReference type="InterPro" id="IPR050482">
    <property type="entry name" value="Sensor_HK_TwoCompSys"/>
</dbReference>
<evidence type="ECO:0000256" key="1">
    <source>
        <dbReference type="ARBA" id="ARBA00000085"/>
    </source>
</evidence>
<reference evidence="10 11" key="1">
    <citation type="submission" date="2018-12" db="EMBL/GenBank/DDBJ databases">
        <authorList>
            <person name="Feng G."/>
            <person name="Zhu H."/>
        </authorList>
    </citation>
    <scope>NUCLEOTIDE SEQUENCE [LARGE SCALE GENOMIC DNA]</scope>
    <source>
        <strain evidence="10 11">9PBR-2</strain>
    </source>
</reference>
<evidence type="ECO:0000259" key="7">
    <source>
        <dbReference type="PROSITE" id="PS50109"/>
    </source>
</evidence>
<protein>
    <recommendedName>
        <fullName evidence="2">histidine kinase</fullName>
        <ecNumber evidence="2">2.7.13.3</ecNumber>
    </recommendedName>
</protein>
<dbReference type="InterPro" id="IPR001610">
    <property type="entry name" value="PAC"/>
</dbReference>
<dbReference type="PROSITE" id="PS50109">
    <property type="entry name" value="HIS_KIN"/>
    <property type="match status" value="1"/>
</dbReference>
<evidence type="ECO:0000256" key="5">
    <source>
        <dbReference type="ARBA" id="ARBA00023012"/>
    </source>
</evidence>
<feature type="domain" description="PAS" evidence="8">
    <location>
        <begin position="219"/>
        <end position="289"/>
    </location>
</feature>
<keyword evidence="11" id="KW-1185">Reference proteome</keyword>
<dbReference type="PROSITE" id="PS50113">
    <property type="entry name" value="PAC"/>
    <property type="match status" value="1"/>
</dbReference>
<dbReference type="InterPro" id="IPR005467">
    <property type="entry name" value="His_kinase_dom"/>
</dbReference>
<dbReference type="InterPro" id="IPR013656">
    <property type="entry name" value="PAS_4"/>
</dbReference>
<dbReference type="InterPro" id="IPR035965">
    <property type="entry name" value="PAS-like_dom_sf"/>
</dbReference>
<gene>
    <name evidence="10" type="ORF">EI290_00955</name>
</gene>
<dbReference type="NCBIfam" id="TIGR00229">
    <property type="entry name" value="sensory_box"/>
    <property type="match status" value="3"/>
</dbReference>
<sequence>MVVGQDYTNHRVCRQRHASPGKSGSRPRHLRYTTQYRRPRPGPGAGYPYLRSLPPAMPASSPFANPAPDTGLLRAELAAARAALAEAQARATYYQQLFEQQHRAVLIIGNGCYTDCNGTALRLLGLSRRDQLLGQPVGSFSMPVQPDGRPTPARIAEVLDQVRRLGWGRFAWLGRRHTGEEFWEDVVVTCIREAGQELFHVSWEDTSDRPPRAGSSYESENRLQLALAATHSGVWISHLTAGYTYCDQRARALLGAAEAICPHEALLPLLHPDDLPRLRAAFRQARRERQPFDVEFRVQHPTEGLRYLMAMGQVQFDAQQRPVRITGLLRDITDRQRTRLELIRKSELLEQMLRHLPLILGRFDRQGRILELVGAGLRHLHTTDNEGVGRQAGYLMQDMQEPIAQVLTGQHVRFVARGQVQGQPVYLQCFGFFDESQQCGVIFSINATESELSKERLRTEKEFSERLLNHSLDAIAACDQHGSVTAWNHIMERLSGVPASTMLGQQLPEFPVFAGDTAQGAALRSILSGQNTPHYNVPFHCHNQDCEANLLPLPMPEGSAYGVLVVIRDVTQRNQLAAEATRLQLRRQQEILSAVLEAQEAERRRIAEGLHNGVGQLLYAAKLSLPAGPEVQATRAVLEEAIRATRTISFELTPGVLADFGLKTALEELFKRIPHQHLPVQLHILNLPPRLPAPVEMAAYRIVQELLNNMLKHARATTALVRVAYRNQALHLAVHDNGVGFEPATGPQPGLGLPSIRNRVELLQGTLQLTSRPGQGTTVQITIPDTPAPEG</sequence>
<dbReference type="CDD" id="cd00130">
    <property type="entry name" value="PAS"/>
    <property type="match status" value="2"/>
</dbReference>
<evidence type="ECO:0000256" key="2">
    <source>
        <dbReference type="ARBA" id="ARBA00012438"/>
    </source>
</evidence>
<dbReference type="EC" id="2.7.13.3" evidence="2"/>
<dbReference type="PROSITE" id="PS50112">
    <property type="entry name" value="PAS"/>
    <property type="match status" value="2"/>
</dbReference>
<evidence type="ECO:0000256" key="3">
    <source>
        <dbReference type="ARBA" id="ARBA00022679"/>
    </source>
</evidence>
<dbReference type="EMBL" id="RWIS01000001">
    <property type="protein sequence ID" value="RSK37255.1"/>
    <property type="molecule type" value="Genomic_DNA"/>
</dbReference>
<dbReference type="PANTHER" id="PTHR24421:SF10">
    <property type="entry name" value="NITRATE_NITRITE SENSOR PROTEIN NARQ"/>
    <property type="match status" value="1"/>
</dbReference>
<feature type="domain" description="PAS" evidence="8">
    <location>
        <begin position="460"/>
        <end position="507"/>
    </location>
</feature>
<name>A0A3R9MP48_9BACT</name>
<dbReference type="CDD" id="cd16917">
    <property type="entry name" value="HATPase_UhpB-NarQ-NarX-like"/>
    <property type="match status" value="1"/>
</dbReference>
<feature type="domain" description="PAC" evidence="9">
    <location>
        <begin position="292"/>
        <end position="344"/>
    </location>
</feature>
<dbReference type="GO" id="GO:0004673">
    <property type="term" value="F:protein histidine kinase activity"/>
    <property type="evidence" value="ECO:0007669"/>
    <property type="project" value="UniProtKB-EC"/>
</dbReference>